<evidence type="ECO:0000313" key="3">
    <source>
        <dbReference type="EMBL" id="KKN38974.1"/>
    </source>
</evidence>
<name>A0A0F9Q900_9ZZZZ</name>
<feature type="region of interest" description="Disordered" evidence="2">
    <location>
        <begin position="309"/>
        <end position="363"/>
    </location>
</feature>
<feature type="coiled-coil region" evidence="1">
    <location>
        <begin position="186"/>
        <end position="265"/>
    </location>
</feature>
<protein>
    <submittedName>
        <fullName evidence="3">Uncharacterized protein</fullName>
    </submittedName>
</protein>
<dbReference type="EMBL" id="LAZR01001791">
    <property type="protein sequence ID" value="KKN38974.1"/>
    <property type="molecule type" value="Genomic_DNA"/>
</dbReference>
<evidence type="ECO:0000256" key="1">
    <source>
        <dbReference type="SAM" id="Coils"/>
    </source>
</evidence>
<reference evidence="3" key="1">
    <citation type="journal article" date="2015" name="Nature">
        <title>Complex archaea that bridge the gap between prokaryotes and eukaryotes.</title>
        <authorList>
            <person name="Spang A."/>
            <person name="Saw J.H."/>
            <person name="Jorgensen S.L."/>
            <person name="Zaremba-Niedzwiedzka K."/>
            <person name="Martijn J."/>
            <person name="Lind A.E."/>
            <person name="van Eijk R."/>
            <person name="Schleper C."/>
            <person name="Guy L."/>
            <person name="Ettema T.J."/>
        </authorList>
    </citation>
    <scope>NUCLEOTIDE SEQUENCE</scope>
</reference>
<proteinExistence type="predicted"/>
<organism evidence="3">
    <name type="scientific">marine sediment metagenome</name>
    <dbReference type="NCBI Taxonomy" id="412755"/>
    <lineage>
        <taxon>unclassified sequences</taxon>
        <taxon>metagenomes</taxon>
        <taxon>ecological metagenomes</taxon>
    </lineage>
</organism>
<gene>
    <name evidence="3" type="ORF">LCGC14_0748180</name>
</gene>
<feature type="compositionally biased region" description="Basic and acidic residues" evidence="2">
    <location>
        <begin position="342"/>
        <end position="363"/>
    </location>
</feature>
<sequence>MKSHKFISPIVQLSTEDIKNLPKEVVAAISRNPTLKWIKFVLTDDSPNANEQRIPKEEFANLVKTGVHMPIKMAQGFIREGHEFSVPIGSITNLVERDNFVEGIAGLWQKEFPDEIELLKERASSDIKPQLSWEILYQSSTLDDNGIETFEGVMLEAATFVESPAYEGRTPVVVMASKQKAQGQDYKIVTEDYNNMEEQLKALEIELAKARGESESLTSDLATLQESFDALETEKGELTTSNEELSAYKSEIEEALAQEAKLEALTELFSKSEVRLPDDYLEDEEKREQLLAMDLNDVEFLIRDLSSFASGEEEDEVDGGKKGSAGKKRLGSKDAAPNLDGVKSKDWTPEEIAKAMREDKEKS</sequence>
<dbReference type="AlphaFoldDB" id="A0A0F9Q900"/>
<evidence type="ECO:0000256" key="2">
    <source>
        <dbReference type="SAM" id="MobiDB-lite"/>
    </source>
</evidence>
<accession>A0A0F9Q900</accession>
<comment type="caution">
    <text evidence="3">The sequence shown here is derived from an EMBL/GenBank/DDBJ whole genome shotgun (WGS) entry which is preliminary data.</text>
</comment>
<keyword evidence="1" id="KW-0175">Coiled coil</keyword>